<dbReference type="Proteomes" id="UP001597233">
    <property type="component" value="Unassembled WGS sequence"/>
</dbReference>
<keyword evidence="6" id="KW-0812">Transmembrane</keyword>
<evidence type="ECO:0000256" key="1">
    <source>
        <dbReference type="ARBA" id="ARBA00004370"/>
    </source>
</evidence>
<evidence type="ECO:0000313" key="9">
    <source>
        <dbReference type="Proteomes" id="UP001597233"/>
    </source>
</evidence>
<dbReference type="InterPro" id="IPR036013">
    <property type="entry name" value="Band_7/SPFH_dom_sf"/>
</dbReference>
<keyword evidence="3 6" id="KW-0472">Membrane</keyword>
<proteinExistence type="inferred from homology"/>
<comment type="subcellular location">
    <subcellularLocation>
        <location evidence="1">Membrane</location>
    </subcellularLocation>
</comment>
<feature type="region of interest" description="Disordered" evidence="5">
    <location>
        <begin position="483"/>
        <end position="554"/>
    </location>
</feature>
<evidence type="ECO:0000259" key="7">
    <source>
        <dbReference type="SMART" id="SM00244"/>
    </source>
</evidence>
<evidence type="ECO:0000256" key="4">
    <source>
        <dbReference type="SAM" id="Coils"/>
    </source>
</evidence>
<comment type="caution">
    <text evidence="8">The sequence shown here is derived from an EMBL/GenBank/DDBJ whole genome shotgun (WGS) entry which is preliminary data.</text>
</comment>
<dbReference type="InterPro" id="IPR027705">
    <property type="entry name" value="Flotillin_fam"/>
</dbReference>
<dbReference type="CDD" id="cd03399">
    <property type="entry name" value="SPFH_flotillin"/>
    <property type="match status" value="1"/>
</dbReference>
<feature type="domain" description="Band 7" evidence="7">
    <location>
        <begin position="27"/>
        <end position="205"/>
    </location>
</feature>
<feature type="compositionally biased region" description="Polar residues" evidence="5">
    <location>
        <begin position="493"/>
        <end position="510"/>
    </location>
</feature>
<dbReference type="PANTHER" id="PTHR13806:SF46">
    <property type="entry name" value="FLOTILLIN-1-RELATED"/>
    <property type="match status" value="1"/>
</dbReference>
<protein>
    <submittedName>
        <fullName evidence="8">Flotillin family protein</fullName>
    </submittedName>
</protein>
<evidence type="ECO:0000256" key="5">
    <source>
        <dbReference type="SAM" id="MobiDB-lite"/>
    </source>
</evidence>
<dbReference type="EMBL" id="JBHUEH010000029">
    <property type="protein sequence ID" value="MFD1887540.1"/>
    <property type="molecule type" value="Genomic_DNA"/>
</dbReference>
<evidence type="ECO:0000256" key="6">
    <source>
        <dbReference type="SAM" id="Phobius"/>
    </source>
</evidence>
<organism evidence="8 9">
    <name type="scientific">Paenibacillus wenxiniae</name>
    <dbReference type="NCBI Taxonomy" id="1636843"/>
    <lineage>
        <taxon>Bacteria</taxon>
        <taxon>Bacillati</taxon>
        <taxon>Bacillota</taxon>
        <taxon>Bacilli</taxon>
        <taxon>Bacillales</taxon>
        <taxon>Paenibacillaceae</taxon>
        <taxon>Paenibacillus</taxon>
    </lineage>
</organism>
<comment type="similarity">
    <text evidence="2">Belongs to the band 7/mec-2 family. Flotillin subfamily.</text>
</comment>
<keyword evidence="6" id="KW-1133">Transmembrane helix</keyword>
<name>A0ABW4RNC4_9BACL</name>
<dbReference type="SUPFAM" id="SSF117892">
    <property type="entry name" value="Band 7/SPFH domain"/>
    <property type="match status" value="1"/>
</dbReference>
<feature type="transmembrane region" description="Helical" evidence="6">
    <location>
        <begin position="7"/>
        <end position="27"/>
    </location>
</feature>
<feature type="coiled-coil region" evidence="4">
    <location>
        <begin position="288"/>
        <end position="315"/>
    </location>
</feature>
<dbReference type="Pfam" id="PF01145">
    <property type="entry name" value="Band_7"/>
    <property type="match status" value="1"/>
</dbReference>
<gene>
    <name evidence="8" type="ORF">ACFSC9_18785</name>
</gene>
<dbReference type="Pfam" id="PF15975">
    <property type="entry name" value="Flot"/>
    <property type="match status" value="1"/>
</dbReference>
<accession>A0ABW4RNC4</accession>
<dbReference type="Gene3D" id="3.30.479.30">
    <property type="entry name" value="Band 7 domain"/>
    <property type="match status" value="1"/>
</dbReference>
<keyword evidence="9" id="KW-1185">Reference proteome</keyword>
<evidence type="ECO:0000256" key="3">
    <source>
        <dbReference type="ARBA" id="ARBA00023136"/>
    </source>
</evidence>
<dbReference type="PANTHER" id="PTHR13806">
    <property type="entry name" value="FLOTILLIN-RELATED"/>
    <property type="match status" value="1"/>
</dbReference>
<dbReference type="InterPro" id="IPR031905">
    <property type="entry name" value="Flotillin_C"/>
</dbReference>
<evidence type="ECO:0000313" key="8">
    <source>
        <dbReference type="EMBL" id="MFD1887540.1"/>
    </source>
</evidence>
<keyword evidence="4" id="KW-0175">Coiled coil</keyword>
<sequence>MPLVNEAVLIAGVVVVVLVVLGITFWARYKTVSTDEAMVVTGSFLGSKNISDDGSGRKIKVVRGGGAFIWPIFQKAELLSLLSHKLDVTTPEVYTEQGVPVMADGVAIIKIGSSVEDVATAAEQFMGKPIQALQSEAQEVLEGHLRSIMGSMTVEEVYRNRDRFAQEVQSVAARDLKKMGLQIVSFTIKDVRDKHGYLEALGKPRIAMVKRDAEIAEAEAVRDSRIQKAQAEQEGQKAELLRDTNIAEASKEKELKIAAFKKDQDTARAEADQAYHIQEAKAKQIMMEEQMKIELVRKEREIDLKEREITVSEKQYDAQVKKKAEADRFAVEQAAEAEKSRKMREAEARKYSIETEAKASAEQQRLAGLAVAEVERAQGTAQADVIRLRGLAEAEAKQKLAEAFENYGQAAILDIVSKMLPELAGKIASPLSSIDKLTVVDTGKGEGGGAARVSSYVTELMATAPEMLKSVSGLDLESMIKSFTGQPAEPNTPAASRSNNKTDSRPTTPSGFLDALTVEPVTVITPNDAQRTIDASAHHQDTQDRVEEREESKA</sequence>
<dbReference type="SMART" id="SM00244">
    <property type="entry name" value="PHB"/>
    <property type="match status" value="1"/>
</dbReference>
<dbReference type="RefSeq" id="WP_347326399.1">
    <property type="nucleotide sequence ID" value="NZ_JBCGUH010000011.1"/>
</dbReference>
<feature type="compositionally biased region" description="Basic and acidic residues" evidence="5">
    <location>
        <begin position="536"/>
        <end position="554"/>
    </location>
</feature>
<reference evidence="9" key="1">
    <citation type="journal article" date="2019" name="Int. J. Syst. Evol. Microbiol.">
        <title>The Global Catalogue of Microorganisms (GCM) 10K type strain sequencing project: providing services to taxonomists for standard genome sequencing and annotation.</title>
        <authorList>
            <consortium name="The Broad Institute Genomics Platform"/>
            <consortium name="The Broad Institute Genome Sequencing Center for Infectious Disease"/>
            <person name="Wu L."/>
            <person name="Ma J."/>
        </authorList>
    </citation>
    <scope>NUCLEOTIDE SEQUENCE [LARGE SCALE GENOMIC DNA]</scope>
    <source>
        <strain evidence="9">CCUG 54950</strain>
    </source>
</reference>
<evidence type="ECO:0000256" key="2">
    <source>
        <dbReference type="ARBA" id="ARBA00007161"/>
    </source>
</evidence>
<dbReference type="InterPro" id="IPR001107">
    <property type="entry name" value="Band_7"/>
</dbReference>